<accession>X6L838</accession>
<dbReference type="AlphaFoldDB" id="X6L838"/>
<feature type="region of interest" description="Disordered" evidence="1">
    <location>
        <begin position="151"/>
        <end position="173"/>
    </location>
</feature>
<dbReference type="SMART" id="SM00233">
    <property type="entry name" value="PH"/>
    <property type="match status" value="1"/>
</dbReference>
<dbReference type="InterPro" id="IPR001849">
    <property type="entry name" value="PH_domain"/>
</dbReference>
<feature type="compositionally biased region" description="Basic and acidic residues" evidence="1">
    <location>
        <begin position="154"/>
        <end position="165"/>
    </location>
</feature>
<name>X6L838_RETFI</name>
<comment type="caution">
    <text evidence="3">The sequence shown here is derived from an EMBL/GenBank/DDBJ whole genome shotgun (WGS) entry which is preliminary data.</text>
</comment>
<proteinExistence type="predicted"/>
<keyword evidence="4" id="KW-1185">Reference proteome</keyword>
<evidence type="ECO:0000259" key="2">
    <source>
        <dbReference type="PROSITE" id="PS50003"/>
    </source>
</evidence>
<dbReference type="PROSITE" id="PS50003">
    <property type="entry name" value="PH_DOMAIN"/>
    <property type="match status" value="1"/>
</dbReference>
<dbReference type="Proteomes" id="UP000023152">
    <property type="component" value="Unassembled WGS sequence"/>
</dbReference>
<dbReference type="EMBL" id="ASPP01047637">
    <property type="protein sequence ID" value="ETN98107.1"/>
    <property type="molecule type" value="Genomic_DNA"/>
</dbReference>
<dbReference type="Gene3D" id="2.30.29.30">
    <property type="entry name" value="Pleckstrin-homology domain (PH domain)/Phosphotyrosine-binding domain (PTB)"/>
    <property type="match status" value="1"/>
</dbReference>
<feature type="domain" description="PH" evidence="2">
    <location>
        <begin position="258"/>
        <end position="431"/>
    </location>
</feature>
<evidence type="ECO:0000313" key="4">
    <source>
        <dbReference type="Proteomes" id="UP000023152"/>
    </source>
</evidence>
<sequence length="588" mass="68408">MLFTKIMQKHIVGKIKSFLLYFIFFFLRKLWNFDRKIKMKTSSTSKNGAIEAPVEKIIDDELLEAVWDLDAGDVHYNYGAPQTQSEAAKSKEIEEHRQRYLQREHEREKQLDESIFLNFHSLDSMKGAKVSNCDEKSASLRWGSMVNTIDEEESQSKNDNSHVKSESTVGIKNARNEKLKQGMAGRKPPPMLGGTVGQKPDIIHQTSNIYKSTFHMASLAKQQRQIVRSPEQLDNPLLSVSHDDKSNGKKFPEMCHYRVVHQGYLKKKGYYNKSWKQRYCLLLAQQIDINSDNDHGPIIEYDNEQDQNYVNQKMLQHYHILTTPSKTSKANILIAHKLYIVCWFFKKIKLRRDMLYLCCEIMVGCISFTSGSKYGIVSSAKKNELPKCVNVDDLISKYGIYIVTVDRIWVFDCSNIQTACEWVDVIANVKNFFRGFTFRDWNLIPEHEDDTKDENVKASMTQWAKKVEEMGMRRMGINNGFGDWCFVQPLSTASKSFRHPNAKVTPVKQSKKLKYVLFISNPHVSQSFQGLLLFDVDYGHFKRKEQRDDLYLHIHAILHPLLSHQGDKFGLIHFFFFQCLFVQYKLRL</sequence>
<evidence type="ECO:0000256" key="1">
    <source>
        <dbReference type="SAM" id="MobiDB-lite"/>
    </source>
</evidence>
<protein>
    <recommendedName>
        <fullName evidence="2">PH domain-containing protein</fullName>
    </recommendedName>
</protein>
<organism evidence="3 4">
    <name type="scientific">Reticulomyxa filosa</name>
    <dbReference type="NCBI Taxonomy" id="46433"/>
    <lineage>
        <taxon>Eukaryota</taxon>
        <taxon>Sar</taxon>
        <taxon>Rhizaria</taxon>
        <taxon>Retaria</taxon>
        <taxon>Foraminifera</taxon>
        <taxon>Monothalamids</taxon>
        <taxon>Reticulomyxidae</taxon>
        <taxon>Reticulomyxa</taxon>
    </lineage>
</organism>
<gene>
    <name evidence="3" type="ORF">RFI_39413</name>
</gene>
<reference evidence="3 4" key="1">
    <citation type="journal article" date="2013" name="Curr. Biol.">
        <title>The Genome of the Foraminiferan Reticulomyxa filosa.</title>
        <authorList>
            <person name="Glockner G."/>
            <person name="Hulsmann N."/>
            <person name="Schleicher M."/>
            <person name="Noegel A.A."/>
            <person name="Eichinger L."/>
            <person name="Gallinger C."/>
            <person name="Pawlowski J."/>
            <person name="Sierra R."/>
            <person name="Euteneuer U."/>
            <person name="Pillet L."/>
            <person name="Moustafa A."/>
            <person name="Platzer M."/>
            <person name="Groth M."/>
            <person name="Szafranski K."/>
            <person name="Schliwa M."/>
        </authorList>
    </citation>
    <scope>NUCLEOTIDE SEQUENCE [LARGE SCALE GENOMIC DNA]</scope>
</reference>
<dbReference type="InterPro" id="IPR011993">
    <property type="entry name" value="PH-like_dom_sf"/>
</dbReference>
<evidence type="ECO:0000313" key="3">
    <source>
        <dbReference type="EMBL" id="ETN98107.1"/>
    </source>
</evidence>
<dbReference type="SUPFAM" id="SSF50729">
    <property type="entry name" value="PH domain-like"/>
    <property type="match status" value="1"/>
</dbReference>